<gene>
    <name evidence="7" type="ORF">FHR90_001279</name>
    <name evidence="8" type="ORF">HUK83_13905</name>
</gene>
<dbReference type="Proteomes" id="UP000565205">
    <property type="component" value="Unassembled WGS sequence"/>
</dbReference>
<evidence type="ECO:0000256" key="2">
    <source>
        <dbReference type="ARBA" id="ARBA00009773"/>
    </source>
</evidence>
<evidence type="ECO:0000256" key="3">
    <source>
        <dbReference type="ARBA" id="ARBA00022692"/>
    </source>
</evidence>
<evidence type="ECO:0000313" key="9">
    <source>
        <dbReference type="Proteomes" id="UP000557688"/>
    </source>
</evidence>
<feature type="transmembrane region" description="Helical" evidence="6">
    <location>
        <begin position="329"/>
        <end position="359"/>
    </location>
</feature>
<feature type="transmembrane region" description="Helical" evidence="6">
    <location>
        <begin position="236"/>
        <end position="257"/>
    </location>
</feature>
<dbReference type="RefSeq" id="WP_176625712.1">
    <property type="nucleotide sequence ID" value="NZ_JABXXQ010000369.1"/>
</dbReference>
<evidence type="ECO:0000313" key="10">
    <source>
        <dbReference type="Proteomes" id="UP000565205"/>
    </source>
</evidence>
<evidence type="ECO:0000313" key="7">
    <source>
        <dbReference type="EMBL" id="MBB3173456.1"/>
    </source>
</evidence>
<reference evidence="8 10" key="1">
    <citation type="submission" date="2020-06" db="EMBL/GenBank/DDBJ databases">
        <title>Description of novel acetic acid bacteria.</title>
        <authorList>
            <person name="Sombolestani A."/>
        </authorList>
    </citation>
    <scope>NUCLEOTIDE SEQUENCE [LARGE SCALE GENOMIC DNA]</scope>
    <source>
        <strain evidence="8 10">LMG 26838</strain>
    </source>
</reference>
<reference evidence="7 9" key="2">
    <citation type="submission" date="2020-08" db="EMBL/GenBank/DDBJ databases">
        <title>Genomic Encyclopedia of Type Strains, Phase III (KMG-III): the genomes of soil and plant-associated and newly described type strains.</title>
        <authorList>
            <person name="Whitman W."/>
        </authorList>
    </citation>
    <scope>NUCLEOTIDE SEQUENCE [LARGE SCALE GENOMIC DNA]</scope>
    <source>
        <strain evidence="7 9">CECT 8088</strain>
    </source>
</reference>
<keyword evidence="9" id="KW-1185">Reference proteome</keyword>
<comment type="caution">
    <text evidence="7">The sequence shown here is derived from an EMBL/GenBank/DDBJ whole genome shotgun (WGS) entry which is preliminary data.</text>
</comment>
<keyword evidence="4 6" id="KW-1133">Transmembrane helix</keyword>
<feature type="transmembrane region" description="Helical" evidence="6">
    <location>
        <begin position="33"/>
        <end position="50"/>
    </location>
</feature>
<feature type="transmembrane region" description="Helical" evidence="6">
    <location>
        <begin position="181"/>
        <end position="199"/>
    </location>
</feature>
<evidence type="ECO:0000256" key="4">
    <source>
        <dbReference type="ARBA" id="ARBA00022989"/>
    </source>
</evidence>
<dbReference type="PANTHER" id="PTHR21716">
    <property type="entry name" value="TRANSMEMBRANE PROTEIN"/>
    <property type="match status" value="1"/>
</dbReference>
<keyword evidence="5 6" id="KW-0472">Membrane</keyword>
<evidence type="ECO:0000256" key="5">
    <source>
        <dbReference type="ARBA" id="ARBA00023136"/>
    </source>
</evidence>
<dbReference type="EMBL" id="JACHXV010000004">
    <property type="protein sequence ID" value="MBB3173456.1"/>
    <property type="molecule type" value="Genomic_DNA"/>
</dbReference>
<protein>
    <submittedName>
        <fullName evidence="8">AI-2E family transporter</fullName>
    </submittedName>
    <submittedName>
        <fullName evidence="7">Putative PurR-regulated permease PerM</fullName>
    </submittedName>
</protein>
<dbReference type="EMBL" id="JABXXQ010000369">
    <property type="protein sequence ID" value="NVN31418.1"/>
    <property type="molecule type" value="Genomic_DNA"/>
</dbReference>
<evidence type="ECO:0000313" key="8">
    <source>
        <dbReference type="EMBL" id="NVN31418.1"/>
    </source>
</evidence>
<dbReference type="PANTHER" id="PTHR21716:SF61">
    <property type="entry name" value="BLR8064 PROTEIN"/>
    <property type="match status" value="1"/>
</dbReference>
<feature type="transmembrane region" description="Helical" evidence="6">
    <location>
        <begin position="296"/>
        <end position="317"/>
    </location>
</feature>
<feature type="transmembrane region" description="Helical" evidence="6">
    <location>
        <begin position="56"/>
        <end position="72"/>
    </location>
</feature>
<keyword evidence="3 6" id="KW-0812">Transmembrane</keyword>
<evidence type="ECO:0000256" key="1">
    <source>
        <dbReference type="ARBA" id="ARBA00004141"/>
    </source>
</evidence>
<feature type="transmembrane region" description="Helical" evidence="6">
    <location>
        <begin position="84"/>
        <end position="107"/>
    </location>
</feature>
<comment type="subcellular location">
    <subcellularLocation>
        <location evidence="1">Membrane</location>
        <topology evidence="1">Multi-pass membrane protein</topology>
    </subcellularLocation>
</comment>
<dbReference type="GO" id="GO:0016020">
    <property type="term" value="C:membrane"/>
    <property type="evidence" value="ECO:0007669"/>
    <property type="project" value="UniProtKB-SubCell"/>
</dbReference>
<proteinExistence type="inferred from homology"/>
<dbReference type="InterPro" id="IPR002549">
    <property type="entry name" value="AI-2E-like"/>
</dbReference>
<evidence type="ECO:0000256" key="6">
    <source>
        <dbReference type="SAM" id="Phobius"/>
    </source>
</evidence>
<organism evidence="7 9">
    <name type="scientific">Endobacter medicaginis</name>
    <dbReference type="NCBI Taxonomy" id="1181271"/>
    <lineage>
        <taxon>Bacteria</taxon>
        <taxon>Pseudomonadati</taxon>
        <taxon>Pseudomonadota</taxon>
        <taxon>Alphaproteobacteria</taxon>
        <taxon>Acetobacterales</taxon>
        <taxon>Acetobacteraceae</taxon>
        <taxon>Endobacter</taxon>
    </lineage>
</organism>
<dbReference type="Proteomes" id="UP000557688">
    <property type="component" value="Unassembled WGS sequence"/>
</dbReference>
<dbReference type="Pfam" id="PF01594">
    <property type="entry name" value="AI-2E_transport"/>
    <property type="match status" value="1"/>
</dbReference>
<accession>A0A839UUK6</accession>
<feature type="transmembrane region" description="Helical" evidence="6">
    <location>
        <begin position="263"/>
        <end position="289"/>
    </location>
</feature>
<comment type="similarity">
    <text evidence="2">Belongs to the autoinducer-2 exporter (AI-2E) (TC 2.A.86) family.</text>
</comment>
<dbReference type="AlphaFoldDB" id="A0A839UUK6"/>
<name>A0A839UUK6_9PROT</name>
<sequence length="373" mass="39296">MAADSVPSPTAESTCAATARGEQQRDVARLQRIARTVLAIALVLLGLYTLGNFLPAIAWAVVFAIATWPLYQRCAARFGTGGNIALPLVFSAAVGLVFIIPLSLVALEAGREAHGLIAWVNQARHQGLPVPGAVHHLPFGREAVASWWSEHLSDPDDASDLLDRMNEGGLLALSRNIGTQLAHRGTLFLFTLVTLFFLFREGDSITAQMRIASRRLFGPRGETIARQVVASIHGTVDGLVLVGLGEGVLLGIAYILAGIPHPALLGAVSAVAAMIPLGVIVALGVACLFALAKGMVAVAIGLGAFGLLVVFVADHFIRPTLIGGATRLPFLWVLLGILGGVESWGLLGLFVGPAVMAVLMQLWRDFTGRGFET</sequence>